<organism evidence="2 3">
    <name type="scientific">Massariosphaeria phaeospora</name>
    <dbReference type="NCBI Taxonomy" id="100035"/>
    <lineage>
        <taxon>Eukaryota</taxon>
        <taxon>Fungi</taxon>
        <taxon>Dikarya</taxon>
        <taxon>Ascomycota</taxon>
        <taxon>Pezizomycotina</taxon>
        <taxon>Dothideomycetes</taxon>
        <taxon>Pleosporomycetidae</taxon>
        <taxon>Pleosporales</taxon>
        <taxon>Pleosporales incertae sedis</taxon>
        <taxon>Massariosphaeria</taxon>
    </lineage>
</organism>
<protein>
    <submittedName>
        <fullName evidence="2">Uncharacterized protein</fullName>
    </submittedName>
</protein>
<proteinExistence type="predicted"/>
<keyword evidence="3" id="KW-1185">Reference proteome</keyword>
<accession>A0A7C8MBD0</accession>
<comment type="caution">
    <text evidence="2">The sequence shown here is derived from an EMBL/GenBank/DDBJ whole genome shotgun (WGS) entry which is preliminary data.</text>
</comment>
<reference evidence="2 3" key="1">
    <citation type="submission" date="2020-01" db="EMBL/GenBank/DDBJ databases">
        <authorList>
            <consortium name="DOE Joint Genome Institute"/>
            <person name="Haridas S."/>
            <person name="Albert R."/>
            <person name="Binder M."/>
            <person name="Bloem J."/>
            <person name="Labutti K."/>
            <person name="Salamov A."/>
            <person name="Andreopoulos B."/>
            <person name="Baker S.E."/>
            <person name="Barry K."/>
            <person name="Bills G."/>
            <person name="Bluhm B.H."/>
            <person name="Cannon C."/>
            <person name="Castanera R."/>
            <person name="Culley D.E."/>
            <person name="Daum C."/>
            <person name="Ezra D."/>
            <person name="Gonzalez J.B."/>
            <person name="Henrissat B."/>
            <person name="Kuo A."/>
            <person name="Liang C."/>
            <person name="Lipzen A."/>
            <person name="Lutzoni F."/>
            <person name="Magnuson J."/>
            <person name="Mondo S."/>
            <person name="Nolan M."/>
            <person name="Ohm R."/>
            <person name="Pangilinan J."/>
            <person name="Park H.-J.H."/>
            <person name="Ramirez L."/>
            <person name="Alfaro M."/>
            <person name="Sun H."/>
            <person name="Tritt A."/>
            <person name="Yoshinaga Y."/>
            <person name="Zwiers L.-H.L."/>
            <person name="Turgeon B.G."/>
            <person name="Goodwin S.B."/>
            <person name="Spatafora J.W."/>
            <person name="Crous P.W."/>
            <person name="Grigoriev I.V."/>
        </authorList>
    </citation>
    <scope>NUCLEOTIDE SEQUENCE [LARGE SCALE GENOMIC DNA]</scope>
    <source>
        <strain evidence="2 3">CBS 611.86</strain>
    </source>
</reference>
<name>A0A7C8MBD0_9PLEO</name>
<dbReference type="AlphaFoldDB" id="A0A7C8MBD0"/>
<dbReference type="EMBL" id="JAADJZ010000012">
    <property type="protein sequence ID" value="KAF2871163.1"/>
    <property type="molecule type" value="Genomic_DNA"/>
</dbReference>
<feature type="region of interest" description="Disordered" evidence="1">
    <location>
        <begin position="35"/>
        <end position="56"/>
    </location>
</feature>
<sequence length="111" mass="11938">MVKARSSLASYPLKTRYISSTHLSLCIENTEVSSTTITNPADSSNQSISSSRNMSAQLASTQLSSHSFLPQNQASAIRSWTFSVSGRSLPPHSTAEGEVMSRDAAIQAYPE</sequence>
<evidence type="ECO:0000313" key="3">
    <source>
        <dbReference type="Proteomes" id="UP000481861"/>
    </source>
</evidence>
<evidence type="ECO:0000313" key="2">
    <source>
        <dbReference type="EMBL" id="KAF2871163.1"/>
    </source>
</evidence>
<dbReference type="Proteomes" id="UP000481861">
    <property type="component" value="Unassembled WGS sequence"/>
</dbReference>
<feature type="region of interest" description="Disordered" evidence="1">
    <location>
        <begin position="88"/>
        <end position="111"/>
    </location>
</feature>
<evidence type="ECO:0000256" key="1">
    <source>
        <dbReference type="SAM" id="MobiDB-lite"/>
    </source>
</evidence>
<feature type="compositionally biased region" description="Low complexity" evidence="1">
    <location>
        <begin position="43"/>
        <end position="55"/>
    </location>
</feature>
<gene>
    <name evidence="2" type="ORF">BDV95DRAFT_55772</name>
</gene>